<organism evidence="2 3">
    <name type="scientific">Punica granatum</name>
    <name type="common">Pomegranate</name>
    <dbReference type="NCBI Taxonomy" id="22663"/>
    <lineage>
        <taxon>Eukaryota</taxon>
        <taxon>Viridiplantae</taxon>
        <taxon>Streptophyta</taxon>
        <taxon>Embryophyta</taxon>
        <taxon>Tracheophyta</taxon>
        <taxon>Spermatophyta</taxon>
        <taxon>Magnoliopsida</taxon>
        <taxon>eudicotyledons</taxon>
        <taxon>Gunneridae</taxon>
        <taxon>Pentapetalae</taxon>
        <taxon>rosids</taxon>
        <taxon>malvids</taxon>
        <taxon>Myrtales</taxon>
        <taxon>Lythraceae</taxon>
        <taxon>Punica</taxon>
    </lineage>
</organism>
<dbReference type="EMBL" id="PGOL01002454">
    <property type="protein sequence ID" value="PKI47843.1"/>
    <property type="molecule type" value="Genomic_DNA"/>
</dbReference>
<reference evidence="2 3" key="1">
    <citation type="submission" date="2017-11" db="EMBL/GenBank/DDBJ databases">
        <title>De-novo sequencing of pomegranate (Punica granatum L.) genome.</title>
        <authorList>
            <person name="Akparov Z."/>
            <person name="Amiraslanov A."/>
            <person name="Hajiyeva S."/>
            <person name="Abbasov M."/>
            <person name="Kaur K."/>
            <person name="Hamwieh A."/>
            <person name="Solovyev V."/>
            <person name="Salamov A."/>
            <person name="Braich B."/>
            <person name="Kosarev P."/>
            <person name="Mahmoud A."/>
            <person name="Hajiyev E."/>
            <person name="Babayeva S."/>
            <person name="Izzatullayeva V."/>
            <person name="Mammadov A."/>
            <person name="Mammadov A."/>
            <person name="Sharifova S."/>
            <person name="Ojaghi J."/>
            <person name="Eynullazada K."/>
            <person name="Bayramov B."/>
            <person name="Abdulazimova A."/>
            <person name="Shahmuradov I."/>
        </authorList>
    </citation>
    <scope>NUCLEOTIDE SEQUENCE [LARGE SCALE GENOMIC DNA]</scope>
    <source>
        <strain evidence="3">cv. AG2017</strain>
        <tissue evidence="2">Leaf</tissue>
    </source>
</reference>
<evidence type="ECO:0000256" key="1">
    <source>
        <dbReference type="SAM" id="SignalP"/>
    </source>
</evidence>
<dbReference type="Proteomes" id="UP000233551">
    <property type="component" value="Unassembled WGS sequence"/>
</dbReference>
<gene>
    <name evidence="2" type="ORF">CRG98_031804</name>
</gene>
<accession>A0A2I0IVQ5</accession>
<evidence type="ECO:0000313" key="2">
    <source>
        <dbReference type="EMBL" id="PKI47843.1"/>
    </source>
</evidence>
<protein>
    <submittedName>
        <fullName evidence="2">Uncharacterized protein</fullName>
    </submittedName>
</protein>
<feature type="signal peptide" evidence="1">
    <location>
        <begin position="1"/>
        <end position="23"/>
    </location>
</feature>
<feature type="chain" id="PRO_5014196014" evidence="1">
    <location>
        <begin position="24"/>
        <end position="307"/>
    </location>
</feature>
<keyword evidence="1" id="KW-0732">Signal</keyword>
<evidence type="ECO:0000313" key="3">
    <source>
        <dbReference type="Proteomes" id="UP000233551"/>
    </source>
</evidence>
<proteinExistence type="predicted"/>
<dbReference type="AlphaFoldDB" id="A0A2I0IVQ5"/>
<comment type="caution">
    <text evidence="2">The sequence shown here is derived from an EMBL/GenBank/DDBJ whole genome shotgun (WGS) entry which is preliminary data.</text>
</comment>
<sequence>MYIHLIEFLAWHLCGLEFYLVGARMSAPSHGLVVSTFPWGRVMDTREKESPLPVYDLKVDGREPGVGSNETNGWRKSHVTLLIAVGSVELPGHVRPRLTYPIRVVFHIDTTRSEAGGRTDWRRSAQCRSAGRALGRGEGAGSAGELGQALELGRREELGRERQLGRGRERLGCGRARLGQVSGETERIGCLDWVGSSRLDWTRLNHLGWTCENRRRMGRACEREDERRRRRGRRRGIRWQRTTVPTSGHRGDGAGDGGEHCLGYAVLGRGVMRLGSVGIEGNFRFFERFLSFPASELLSSIVGNQGN</sequence>
<keyword evidence="3" id="KW-1185">Reference proteome</keyword>
<name>A0A2I0IVQ5_PUNGR</name>